<organism evidence="3 4">
    <name type="scientific">Pseudonocardia xishanensis</name>
    <dbReference type="NCBI Taxonomy" id="630995"/>
    <lineage>
        <taxon>Bacteria</taxon>
        <taxon>Bacillati</taxon>
        <taxon>Actinomycetota</taxon>
        <taxon>Actinomycetes</taxon>
        <taxon>Pseudonocardiales</taxon>
        <taxon>Pseudonocardiaceae</taxon>
        <taxon>Pseudonocardia</taxon>
    </lineage>
</organism>
<dbReference type="PANTHER" id="PTHR40943">
    <property type="entry name" value="CYTOPLASMIC PROTEIN-RELATED"/>
    <property type="match status" value="1"/>
</dbReference>
<keyword evidence="4" id="KW-1185">Reference proteome</keyword>
<feature type="region of interest" description="Disordered" evidence="1">
    <location>
        <begin position="1"/>
        <end position="23"/>
    </location>
</feature>
<dbReference type="Pfam" id="PF05899">
    <property type="entry name" value="Cupin_3"/>
    <property type="match status" value="1"/>
</dbReference>
<gene>
    <name evidence="3" type="ORF">GCM10023175_54610</name>
</gene>
<reference evidence="4" key="1">
    <citation type="journal article" date="2019" name="Int. J. Syst. Evol. Microbiol.">
        <title>The Global Catalogue of Microorganisms (GCM) 10K type strain sequencing project: providing services to taxonomists for standard genome sequencing and annotation.</title>
        <authorList>
            <consortium name="The Broad Institute Genomics Platform"/>
            <consortium name="The Broad Institute Genome Sequencing Center for Infectious Disease"/>
            <person name="Wu L."/>
            <person name="Ma J."/>
        </authorList>
    </citation>
    <scope>NUCLEOTIDE SEQUENCE [LARGE SCALE GENOMIC DNA]</scope>
    <source>
        <strain evidence="4">JCM 17906</strain>
    </source>
</reference>
<evidence type="ECO:0000256" key="1">
    <source>
        <dbReference type="SAM" id="MobiDB-lite"/>
    </source>
</evidence>
<evidence type="ECO:0000259" key="2">
    <source>
        <dbReference type="PROSITE" id="PS50042"/>
    </source>
</evidence>
<evidence type="ECO:0000313" key="3">
    <source>
        <dbReference type="EMBL" id="GAA4555045.1"/>
    </source>
</evidence>
<dbReference type="PROSITE" id="PS50042">
    <property type="entry name" value="CNMP_BINDING_3"/>
    <property type="match status" value="1"/>
</dbReference>
<name>A0ABP8RYW5_9PSEU</name>
<dbReference type="InterPro" id="IPR011051">
    <property type="entry name" value="RmlC_Cupin_sf"/>
</dbReference>
<feature type="domain" description="Cyclic nucleotide-binding" evidence="2">
    <location>
        <begin position="217"/>
        <end position="251"/>
    </location>
</feature>
<comment type="caution">
    <text evidence="3">The sequence shown here is derived from an EMBL/GenBank/DDBJ whole genome shotgun (WGS) entry which is preliminary data.</text>
</comment>
<dbReference type="InterPro" id="IPR000595">
    <property type="entry name" value="cNMP-bd_dom"/>
</dbReference>
<evidence type="ECO:0000313" key="4">
    <source>
        <dbReference type="Proteomes" id="UP001501598"/>
    </source>
</evidence>
<sequence length="280" mass="29981">MTSVVEHKVHGGTQNPAPQDWVPFEWDEPRLGTQVHGEIAIFRPNGTGGSLQAGFWRTGPTSPGANADGSHTLVYSSPLGDELAAVIEGSATVTVNATGERFELVPGSVLSHPKGLEVTWEIRSPYFKKYCVIWNGSEPTANPPQNLRVHNVNDNPAEWVDYHFTEPAEGPQVAGELFFISEGGSTGTFLSGIWRSGKGIAGTDVAPDGTLTTPYTGTLGDETILLLAGEVEVTETDSGRVTNYGAGDVIGLNSGQHITWVSKGPFTKKLWVITKDRLPE</sequence>
<dbReference type="Proteomes" id="UP001501598">
    <property type="component" value="Unassembled WGS sequence"/>
</dbReference>
<dbReference type="InterPro" id="IPR014710">
    <property type="entry name" value="RmlC-like_jellyroll"/>
</dbReference>
<dbReference type="PANTHER" id="PTHR40943:SF1">
    <property type="entry name" value="CYTOPLASMIC PROTEIN"/>
    <property type="match status" value="1"/>
</dbReference>
<protein>
    <recommendedName>
        <fullName evidence="2">Cyclic nucleotide-binding domain-containing protein</fullName>
    </recommendedName>
</protein>
<dbReference type="EMBL" id="BAABGT010000089">
    <property type="protein sequence ID" value="GAA4555045.1"/>
    <property type="molecule type" value="Genomic_DNA"/>
</dbReference>
<proteinExistence type="predicted"/>
<dbReference type="InterPro" id="IPR008579">
    <property type="entry name" value="UGlyAH_Cupin_dom"/>
</dbReference>
<dbReference type="Gene3D" id="2.60.120.10">
    <property type="entry name" value="Jelly Rolls"/>
    <property type="match status" value="2"/>
</dbReference>
<dbReference type="SUPFAM" id="SSF51182">
    <property type="entry name" value="RmlC-like cupins"/>
    <property type="match status" value="2"/>
</dbReference>
<accession>A0ABP8RYW5</accession>
<dbReference type="RefSeq" id="WP_345424618.1">
    <property type="nucleotide sequence ID" value="NZ_BAABGT010000089.1"/>
</dbReference>